<keyword evidence="5" id="KW-1185">Reference proteome</keyword>
<dbReference type="PANTHER" id="PTHR33227:SF6">
    <property type="entry name" value="PROTEIN GRIM REAPER"/>
    <property type="match status" value="1"/>
</dbReference>
<evidence type="ECO:0000256" key="3">
    <source>
        <dbReference type="SAM" id="SignalP"/>
    </source>
</evidence>
<gene>
    <name evidence="4" type="ORF">OIU74_006192</name>
</gene>
<dbReference type="InterPro" id="IPR006969">
    <property type="entry name" value="Stig-like"/>
</dbReference>
<evidence type="ECO:0000256" key="2">
    <source>
        <dbReference type="ARBA" id="ARBA00022729"/>
    </source>
</evidence>
<reference evidence="4" key="1">
    <citation type="submission" date="2022-11" db="EMBL/GenBank/DDBJ databases">
        <authorList>
            <person name="Hyden B.L."/>
            <person name="Feng K."/>
            <person name="Yates T."/>
            <person name="Jawdy S."/>
            <person name="Smart L.B."/>
            <person name="Muchero W."/>
        </authorList>
    </citation>
    <scope>NUCLEOTIDE SEQUENCE</scope>
    <source>
        <tissue evidence="4">Shoot tip</tissue>
    </source>
</reference>
<keyword evidence="2 3" id="KW-0732">Signal</keyword>
<sequence length="157" mass="16811">MARSSLLKLATTLSLVVVSILLALHTQKTLSLDIEDEDEEYVPDTPAPPVSFIRSRSRFLAGTVVKKGAQCRAERSNICNGVSANAGTGLLHCCKKHCRDVHADKNNCGQCDNRCKFGESCCNGKCTNVAFNANNCGTCGKKCSPGVKCRYGTCGYA</sequence>
<dbReference type="PANTHER" id="PTHR33227">
    <property type="entry name" value="STIGMA-SPECIFIC STIG1-LIKE PROTEIN 3"/>
    <property type="match status" value="1"/>
</dbReference>
<proteinExistence type="inferred from homology"/>
<feature type="chain" id="PRO_5040119539" description="Stigma-specific Stig1 family protein" evidence="3">
    <location>
        <begin position="32"/>
        <end position="157"/>
    </location>
</feature>
<name>A0A9Q0UDT6_9ROSI</name>
<protein>
    <recommendedName>
        <fullName evidence="6">Stigma-specific Stig1 family protein</fullName>
    </recommendedName>
</protein>
<evidence type="ECO:0000313" key="5">
    <source>
        <dbReference type="Proteomes" id="UP001151752"/>
    </source>
</evidence>
<evidence type="ECO:0008006" key="6">
    <source>
        <dbReference type="Google" id="ProtNLM"/>
    </source>
</evidence>
<dbReference type="Proteomes" id="UP001151752">
    <property type="component" value="Chromosome 11"/>
</dbReference>
<comment type="caution">
    <text evidence="4">The sequence shown here is derived from an EMBL/GenBank/DDBJ whole genome shotgun (WGS) entry which is preliminary data.</text>
</comment>
<dbReference type="EMBL" id="JAPFFM010000012">
    <property type="protein sequence ID" value="KAJ6728088.1"/>
    <property type="molecule type" value="Genomic_DNA"/>
</dbReference>
<evidence type="ECO:0000313" key="4">
    <source>
        <dbReference type="EMBL" id="KAJ6728088.1"/>
    </source>
</evidence>
<comment type="similarity">
    <text evidence="1">Belongs to the STIG1 family.</text>
</comment>
<organism evidence="4 5">
    <name type="scientific">Salix koriyanagi</name>
    <dbReference type="NCBI Taxonomy" id="2511006"/>
    <lineage>
        <taxon>Eukaryota</taxon>
        <taxon>Viridiplantae</taxon>
        <taxon>Streptophyta</taxon>
        <taxon>Embryophyta</taxon>
        <taxon>Tracheophyta</taxon>
        <taxon>Spermatophyta</taxon>
        <taxon>Magnoliopsida</taxon>
        <taxon>eudicotyledons</taxon>
        <taxon>Gunneridae</taxon>
        <taxon>Pentapetalae</taxon>
        <taxon>rosids</taxon>
        <taxon>fabids</taxon>
        <taxon>Malpighiales</taxon>
        <taxon>Salicaceae</taxon>
        <taxon>Saliceae</taxon>
        <taxon>Salix</taxon>
    </lineage>
</organism>
<accession>A0A9Q0UDT6</accession>
<reference evidence="4" key="2">
    <citation type="journal article" date="2023" name="Int. J. Mol. Sci.">
        <title>De Novo Assembly and Annotation of 11 Diverse Shrub Willow (Salix) Genomes Reveals Novel Gene Organization in Sex-Linked Regions.</title>
        <authorList>
            <person name="Hyden B."/>
            <person name="Feng K."/>
            <person name="Yates T.B."/>
            <person name="Jawdy S."/>
            <person name="Cereghino C."/>
            <person name="Smart L.B."/>
            <person name="Muchero W."/>
        </authorList>
    </citation>
    <scope>NUCLEOTIDE SEQUENCE</scope>
    <source>
        <tissue evidence="4">Shoot tip</tissue>
    </source>
</reference>
<evidence type="ECO:0000256" key="1">
    <source>
        <dbReference type="ARBA" id="ARBA00006010"/>
    </source>
</evidence>
<dbReference type="AlphaFoldDB" id="A0A9Q0UDT6"/>
<feature type="signal peptide" evidence="3">
    <location>
        <begin position="1"/>
        <end position="31"/>
    </location>
</feature>
<dbReference type="Pfam" id="PF04885">
    <property type="entry name" value="Stig1"/>
    <property type="match status" value="1"/>
</dbReference>